<evidence type="ECO:0000256" key="1">
    <source>
        <dbReference type="SAM" id="MobiDB-lite"/>
    </source>
</evidence>
<comment type="caution">
    <text evidence="2">The sequence shown here is derived from an EMBL/GenBank/DDBJ whole genome shotgun (WGS) entry which is preliminary data.</text>
</comment>
<proteinExistence type="predicted"/>
<reference evidence="2 3" key="1">
    <citation type="submission" date="2024-09" db="EMBL/GenBank/DDBJ databases">
        <title>A chromosome-level genome assembly of Gray's grenadier anchovy, Coilia grayii.</title>
        <authorList>
            <person name="Fu Z."/>
        </authorList>
    </citation>
    <scope>NUCLEOTIDE SEQUENCE [LARGE SCALE GENOMIC DNA]</scope>
    <source>
        <strain evidence="2">G4</strain>
        <tissue evidence="2">Muscle</tissue>
    </source>
</reference>
<sequence>MTSRSSVVVVLEERSNSEEDNSAPKRAGVVSTALCRISQLWPLRLVMRAFRGFWWFFGFSAPEKPLSHAEGDSPARTCPTVRKRLWRATRVLLAFLPRSVRNALGYPVCTSIGRTVSPELQFSPTKPHGKGNKRKQDDVDDDDDDEEEDVEQPTWVDALTQELDDEPDPEDPEYEPSSVVTDSEEYRSHNDTESDIEVEQGCVVIKDVDTVAGTSAPDSEDPDCEGAGTSDAPDSEDPDYEPGSVVTDSEEYRSHNNTEDMSDLEVEQGVVVIKDVKTPSEEEHHDTDGYIEVENGVEAQVARD</sequence>
<evidence type="ECO:0000313" key="3">
    <source>
        <dbReference type="Proteomes" id="UP001591681"/>
    </source>
</evidence>
<gene>
    <name evidence="2" type="ORF">ACEWY4_014967</name>
</gene>
<dbReference type="Proteomes" id="UP001591681">
    <property type="component" value="Unassembled WGS sequence"/>
</dbReference>
<evidence type="ECO:0000313" key="2">
    <source>
        <dbReference type="EMBL" id="KAL2090279.1"/>
    </source>
</evidence>
<feature type="compositionally biased region" description="Acidic residues" evidence="1">
    <location>
        <begin position="138"/>
        <end position="151"/>
    </location>
</feature>
<protein>
    <submittedName>
        <fullName evidence="2">Uncharacterized protein</fullName>
    </submittedName>
</protein>
<feature type="region of interest" description="Disordered" evidence="1">
    <location>
        <begin position="118"/>
        <end position="266"/>
    </location>
</feature>
<keyword evidence="3" id="KW-1185">Reference proteome</keyword>
<organism evidence="2 3">
    <name type="scientific">Coilia grayii</name>
    <name type="common">Gray's grenadier anchovy</name>
    <dbReference type="NCBI Taxonomy" id="363190"/>
    <lineage>
        <taxon>Eukaryota</taxon>
        <taxon>Metazoa</taxon>
        <taxon>Chordata</taxon>
        <taxon>Craniata</taxon>
        <taxon>Vertebrata</taxon>
        <taxon>Euteleostomi</taxon>
        <taxon>Actinopterygii</taxon>
        <taxon>Neopterygii</taxon>
        <taxon>Teleostei</taxon>
        <taxon>Clupei</taxon>
        <taxon>Clupeiformes</taxon>
        <taxon>Clupeoidei</taxon>
        <taxon>Engraulidae</taxon>
        <taxon>Coilinae</taxon>
        <taxon>Coilia</taxon>
    </lineage>
</organism>
<name>A0ABD1JTQ7_9TELE</name>
<dbReference type="EMBL" id="JBHFQA010000012">
    <property type="protein sequence ID" value="KAL2090279.1"/>
    <property type="molecule type" value="Genomic_DNA"/>
</dbReference>
<accession>A0ABD1JTQ7</accession>
<dbReference type="AlphaFoldDB" id="A0ABD1JTQ7"/>
<feature type="compositionally biased region" description="Acidic residues" evidence="1">
    <location>
        <begin position="162"/>
        <end position="174"/>
    </location>
</feature>